<gene>
    <name evidence="3" type="ORF">PHYSODRAFT_293110</name>
</gene>
<protein>
    <recommendedName>
        <fullName evidence="5">TKL protein kinase</fullName>
    </recommendedName>
</protein>
<evidence type="ECO:0000256" key="1">
    <source>
        <dbReference type="SAM" id="MobiDB-lite"/>
    </source>
</evidence>
<name>G4YGN3_PHYSP</name>
<dbReference type="EMBL" id="JH159151">
    <property type="protein sequence ID" value="EGZ26996.1"/>
    <property type="molecule type" value="Genomic_DNA"/>
</dbReference>
<dbReference type="InParanoid" id="G4YGN3"/>
<organism evidence="3 4">
    <name type="scientific">Phytophthora sojae (strain P6497)</name>
    <name type="common">Soybean stem and root rot agent</name>
    <name type="synonym">Phytophthora megasperma f. sp. glycines</name>
    <dbReference type="NCBI Taxonomy" id="1094619"/>
    <lineage>
        <taxon>Eukaryota</taxon>
        <taxon>Sar</taxon>
        <taxon>Stramenopiles</taxon>
        <taxon>Oomycota</taxon>
        <taxon>Peronosporomycetes</taxon>
        <taxon>Peronosporales</taxon>
        <taxon>Peronosporaceae</taxon>
        <taxon>Phytophthora</taxon>
    </lineage>
</organism>
<feature type="compositionally biased region" description="Polar residues" evidence="1">
    <location>
        <begin position="9"/>
        <end position="18"/>
    </location>
</feature>
<dbReference type="GeneID" id="20640941"/>
<keyword evidence="2" id="KW-0812">Transmembrane</keyword>
<dbReference type="AlphaFoldDB" id="G4YGN3"/>
<evidence type="ECO:0000313" key="3">
    <source>
        <dbReference type="EMBL" id="EGZ26996.1"/>
    </source>
</evidence>
<dbReference type="Proteomes" id="UP000002640">
    <property type="component" value="Unassembled WGS sequence"/>
</dbReference>
<evidence type="ECO:0008006" key="5">
    <source>
        <dbReference type="Google" id="ProtNLM"/>
    </source>
</evidence>
<dbReference type="RefSeq" id="XP_009514271.1">
    <property type="nucleotide sequence ID" value="XM_009515976.1"/>
</dbReference>
<accession>G4YGN3</accession>
<reference evidence="3 4" key="1">
    <citation type="journal article" date="2006" name="Science">
        <title>Phytophthora genome sequences uncover evolutionary origins and mechanisms of pathogenesis.</title>
        <authorList>
            <person name="Tyler B.M."/>
            <person name="Tripathy S."/>
            <person name="Zhang X."/>
            <person name="Dehal P."/>
            <person name="Jiang R.H."/>
            <person name="Aerts A."/>
            <person name="Arredondo F.D."/>
            <person name="Baxter L."/>
            <person name="Bensasson D."/>
            <person name="Beynon J.L."/>
            <person name="Chapman J."/>
            <person name="Damasceno C.M."/>
            <person name="Dorrance A.E."/>
            <person name="Dou D."/>
            <person name="Dickerman A.W."/>
            <person name="Dubchak I.L."/>
            <person name="Garbelotto M."/>
            <person name="Gijzen M."/>
            <person name="Gordon S.G."/>
            <person name="Govers F."/>
            <person name="Grunwald N.J."/>
            <person name="Huang W."/>
            <person name="Ivors K.L."/>
            <person name="Jones R.W."/>
            <person name="Kamoun S."/>
            <person name="Krampis K."/>
            <person name="Lamour K.H."/>
            <person name="Lee M.K."/>
            <person name="McDonald W.H."/>
            <person name="Medina M."/>
            <person name="Meijer H.J."/>
            <person name="Nordberg E.K."/>
            <person name="Maclean D.J."/>
            <person name="Ospina-Giraldo M.D."/>
            <person name="Morris P.F."/>
            <person name="Phuntumart V."/>
            <person name="Putnam N.H."/>
            <person name="Rash S."/>
            <person name="Rose J.K."/>
            <person name="Sakihama Y."/>
            <person name="Salamov A.A."/>
            <person name="Savidor A."/>
            <person name="Scheuring C.F."/>
            <person name="Smith B.M."/>
            <person name="Sobral B.W."/>
            <person name="Terry A."/>
            <person name="Torto-Alalibo T.A."/>
            <person name="Win J."/>
            <person name="Xu Z."/>
            <person name="Zhang H."/>
            <person name="Grigoriev I.V."/>
            <person name="Rokhsar D.S."/>
            <person name="Boore J.L."/>
        </authorList>
    </citation>
    <scope>NUCLEOTIDE SEQUENCE [LARGE SCALE GENOMIC DNA]</scope>
    <source>
        <strain evidence="3 4">P6497</strain>
    </source>
</reference>
<evidence type="ECO:0000256" key="2">
    <source>
        <dbReference type="SAM" id="Phobius"/>
    </source>
</evidence>
<keyword evidence="2" id="KW-1133">Transmembrane helix</keyword>
<evidence type="ECO:0000313" key="4">
    <source>
        <dbReference type="Proteomes" id="UP000002640"/>
    </source>
</evidence>
<feature type="region of interest" description="Disordered" evidence="1">
    <location>
        <begin position="1"/>
        <end position="22"/>
    </location>
</feature>
<keyword evidence="2" id="KW-0472">Membrane</keyword>
<sequence length="186" mass="19501">MASYAGTDCSGTPYSVSANEEDTDEDCTELSCYDYGVESGSGSYLEEGCETFDSADGYPAWGNCAGSYYKNQSNYVIGKLNTTDGSASLQIFNETKCLLTSLFDTFTATKETLDSHSCGANDLKWYSSFDDQTSSNGSTSDDAGSSGISTGAIVGIICGCVVVLLVLVGIFICPTDDDRRGSAGDS</sequence>
<keyword evidence="4" id="KW-1185">Reference proteome</keyword>
<feature type="transmembrane region" description="Helical" evidence="2">
    <location>
        <begin position="152"/>
        <end position="173"/>
    </location>
</feature>
<proteinExistence type="predicted"/>
<dbReference type="KEGG" id="psoj:PHYSODRAFT_293110"/>